<dbReference type="RefSeq" id="WP_054547776.1">
    <property type="nucleotide sequence ID" value="NZ_LIZK01000006.1"/>
</dbReference>
<evidence type="ECO:0000313" key="1">
    <source>
        <dbReference type="EMBL" id="KPL93546.1"/>
    </source>
</evidence>
<reference evidence="1 2" key="1">
    <citation type="submission" date="2015-08" db="EMBL/GenBank/DDBJ databases">
        <title>Draft Genome Sequence of Vibrio splendidus UCD-SED7.</title>
        <authorList>
            <person name="Lee R.D."/>
            <person name="Lang J.M."/>
            <person name="Coil D.A."/>
            <person name="Jospin G."/>
            <person name="Eisen J.A."/>
        </authorList>
    </citation>
    <scope>NUCLEOTIDE SEQUENCE [LARGE SCALE GENOMIC DNA]</scope>
    <source>
        <strain evidence="1 2">UCD-SED7</strain>
    </source>
</reference>
<comment type="caution">
    <text evidence="1">The sequence shown here is derived from an EMBL/GenBank/DDBJ whole genome shotgun (WGS) entry which is preliminary data.</text>
</comment>
<dbReference type="Pfam" id="PF00583">
    <property type="entry name" value="Acetyltransf_1"/>
    <property type="match status" value="1"/>
</dbReference>
<organism evidence="1 2">
    <name type="scientific">Vibrio splendidus</name>
    <dbReference type="NCBI Taxonomy" id="29497"/>
    <lineage>
        <taxon>Bacteria</taxon>
        <taxon>Pseudomonadati</taxon>
        <taxon>Pseudomonadota</taxon>
        <taxon>Gammaproteobacteria</taxon>
        <taxon>Vibrionales</taxon>
        <taxon>Vibrionaceae</taxon>
        <taxon>Vibrio</taxon>
    </lineage>
</organism>
<protein>
    <submittedName>
        <fullName evidence="1">Acetyltransferase</fullName>
    </submittedName>
</protein>
<dbReference type="PANTHER" id="PTHR34815">
    <property type="entry name" value="LYSINE ACETYLTRANSFERASE"/>
    <property type="match status" value="1"/>
</dbReference>
<dbReference type="InterPro" id="IPR053013">
    <property type="entry name" value="LAT"/>
</dbReference>
<dbReference type="Proteomes" id="UP000050463">
    <property type="component" value="Unassembled WGS sequence"/>
</dbReference>
<dbReference type="PROSITE" id="PS51186">
    <property type="entry name" value="GNAT"/>
    <property type="match status" value="1"/>
</dbReference>
<dbReference type="CDD" id="cd04301">
    <property type="entry name" value="NAT_SF"/>
    <property type="match status" value="1"/>
</dbReference>
<name>A0A1A6LXV5_VIBSP</name>
<proteinExistence type="predicted"/>
<dbReference type="EMBL" id="LIZK01000006">
    <property type="protein sequence ID" value="KPL93546.1"/>
    <property type="molecule type" value="Genomic_DNA"/>
</dbReference>
<gene>
    <name evidence="1" type="ORF">AN168_16430</name>
</gene>
<dbReference type="OrthoDB" id="1796458at2"/>
<dbReference type="InterPro" id="IPR000182">
    <property type="entry name" value="GNAT_dom"/>
</dbReference>
<accession>A0A1A6LXV5</accession>
<sequence length="152" mass="17315">MHVRKAELDELDTIYTMGFDVWGDGLTLDDYLIGCRNSEKYLSGTWYVLVKKDRVVSSLIVYSDMFGLAKGCFGIGSVATPQELRYQGYASELINLVKTELFARHTCKALYLHSDIEHQFYNRLGFVSIVGSDCMYISNDSSEFDGRIPVYF</sequence>
<dbReference type="AlphaFoldDB" id="A0A1A6LXV5"/>
<dbReference type="Gene3D" id="3.40.630.30">
    <property type="match status" value="1"/>
</dbReference>
<dbReference type="SUPFAM" id="SSF55729">
    <property type="entry name" value="Acyl-CoA N-acyltransferases (Nat)"/>
    <property type="match status" value="1"/>
</dbReference>
<dbReference type="PANTHER" id="PTHR34815:SF2">
    <property type="entry name" value="N-ACETYLTRANSFERASE DOMAIN-CONTAINING PROTEIN"/>
    <property type="match status" value="1"/>
</dbReference>
<keyword evidence="1" id="KW-0808">Transferase</keyword>
<dbReference type="GO" id="GO:0016747">
    <property type="term" value="F:acyltransferase activity, transferring groups other than amino-acyl groups"/>
    <property type="evidence" value="ECO:0007669"/>
    <property type="project" value="InterPro"/>
</dbReference>
<dbReference type="InterPro" id="IPR016181">
    <property type="entry name" value="Acyl_CoA_acyltransferase"/>
</dbReference>
<evidence type="ECO:0000313" key="2">
    <source>
        <dbReference type="Proteomes" id="UP000050463"/>
    </source>
</evidence>